<gene>
    <name evidence="1" type="ORF">OKC24_00255</name>
</gene>
<dbReference type="EMBL" id="JAPEQW010000001">
    <property type="protein sequence ID" value="MCW8037640.1"/>
    <property type="molecule type" value="Genomic_DNA"/>
</dbReference>
<protein>
    <submittedName>
        <fullName evidence="1">Uncharacterized protein</fullName>
    </submittedName>
</protein>
<comment type="caution">
    <text evidence="1">The sequence shown here is derived from an EMBL/GenBank/DDBJ whole genome shotgun (WGS) entry which is preliminary data.</text>
</comment>
<dbReference type="Proteomes" id="UP001209682">
    <property type="component" value="Unassembled WGS sequence"/>
</dbReference>
<evidence type="ECO:0000313" key="2">
    <source>
        <dbReference type="Proteomes" id="UP001209682"/>
    </source>
</evidence>
<keyword evidence="2" id="KW-1185">Reference proteome</keyword>
<accession>A0ABT3NDL6</accession>
<reference evidence="1 2" key="1">
    <citation type="submission" date="2022-11" db="EMBL/GenBank/DDBJ databases">
        <title>Acinetobacter entericus sp. nov., isolated from the gut of the plastic-eating larvae of the Coleoptera insect Zophobas atratus.</title>
        <authorList>
            <person name="Dong X."/>
            <person name="Yang Y."/>
        </authorList>
    </citation>
    <scope>NUCLEOTIDE SEQUENCE [LARGE SCALE GENOMIC DNA]</scope>
    <source>
        <strain evidence="1 2">BIT-DXN8</strain>
    </source>
</reference>
<evidence type="ECO:0000313" key="1">
    <source>
        <dbReference type="EMBL" id="MCW8037640.1"/>
    </source>
</evidence>
<name>A0ABT3NDL6_9GAMM</name>
<sequence>MLNKFIATLNHQLSVRTGHEAAALAKMEQAMGRLAASKGISLFKTDYLE</sequence>
<dbReference type="RefSeq" id="WP_265464480.1">
    <property type="nucleotide sequence ID" value="NZ_JAPEQW010000001.1"/>
</dbReference>
<organism evidence="1 2">
    <name type="scientific">Acinetobacter entericus</name>
    <dbReference type="NCBI Taxonomy" id="2989714"/>
    <lineage>
        <taxon>Bacteria</taxon>
        <taxon>Pseudomonadati</taxon>
        <taxon>Pseudomonadota</taxon>
        <taxon>Gammaproteobacteria</taxon>
        <taxon>Moraxellales</taxon>
        <taxon>Moraxellaceae</taxon>
        <taxon>Acinetobacter</taxon>
    </lineage>
</organism>
<proteinExistence type="predicted"/>